<dbReference type="Proteomes" id="UP000523007">
    <property type="component" value="Unassembled WGS sequence"/>
</dbReference>
<reference evidence="1 2" key="1">
    <citation type="submission" date="2020-08" db="EMBL/GenBank/DDBJ databases">
        <title>Sequencing the genomes of 1000 actinobacteria strains.</title>
        <authorList>
            <person name="Klenk H.-P."/>
        </authorList>
    </citation>
    <scope>NUCLEOTIDE SEQUENCE [LARGE SCALE GENOMIC DNA]</scope>
    <source>
        <strain evidence="1 2">DSM 102030</strain>
    </source>
</reference>
<proteinExistence type="predicted"/>
<protein>
    <submittedName>
        <fullName evidence="1">Uncharacterized protein</fullName>
    </submittedName>
</protein>
<evidence type="ECO:0000313" key="1">
    <source>
        <dbReference type="EMBL" id="MBB4935641.1"/>
    </source>
</evidence>
<sequence length="173" mass="19031">MVIQVRAGQILTADILNAGRMRIIAQENDQVITEQTSFEDSEISFLPEPNALYAYWLYISYSAHADADFVWRWPEQASVDVLFSSFSQAYNRSPGSAINSGGEVIFRRPANSTSRVAGGTGESNFNSAYDSGTFESGSDPSTVTMQFAQDSSDTGETRLRGGNQTRLLYQRTA</sequence>
<organism evidence="1 2">
    <name type="scientific">Lipingzhangella halophila</name>
    <dbReference type="NCBI Taxonomy" id="1783352"/>
    <lineage>
        <taxon>Bacteria</taxon>
        <taxon>Bacillati</taxon>
        <taxon>Actinomycetota</taxon>
        <taxon>Actinomycetes</taxon>
        <taxon>Streptosporangiales</taxon>
        <taxon>Nocardiopsidaceae</taxon>
        <taxon>Lipingzhangella</taxon>
    </lineage>
</organism>
<accession>A0A7W7W6D8</accession>
<dbReference type="AlphaFoldDB" id="A0A7W7W6D8"/>
<gene>
    <name evidence="1" type="ORF">F4561_006550</name>
</gene>
<keyword evidence="2" id="KW-1185">Reference proteome</keyword>
<dbReference type="RefSeq" id="WP_184585412.1">
    <property type="nucleotide sequence ID" value="NZ_JACHJT010000003.1"/>
</dbReference>
<dbReference type="EMBL" id="JACHJT010000003">
    <property type="protein sequence ID" value="MBB4935641.1"/>
    <property type="molecule type" value="Genomic_DNA"/>
</dbReference>
<comment type="caution">
    <text evidence="1">The sequence shown here is derived from an EMBL/GenBank/DDBJ whole genome shotgun (WGS) entry which is preliminary data.</text>
</comment>
<name>A0A7W7W6D8_9ACTN</name>
<evidence type="ECO:0000313" key="2">
    <source>
        <dbReference type="Proteomes" id="UP000523007"/>
    </source>
</evidence>